<dbReference type="InterPro" id="IPR001789">
    <property type="entry name" value="Sig_transdc_resp-reg_receiver"/>
</dbReference>
<dbReference type="Pfam" id="PF00072">
    <property type="entry name" value="Response_reg"/>
    <property type="match status" value="1"/>
</dbReference>
<gene>
    <name evidence="7" type="ORF">Q3O59_01860</name>
</gene>
<evidence type="ECO:0000313" key="8">
    <source>
        <dbReference type="Proteomes" id="UP001236258"/>
    </source>
</evidence>
<dbReference type="RefSeq" id="WP_305943978.1">
    <property type="nucleotide sequence ID" value="NZ_JAUZVY010000001.1"/>
</dbReference>
<feature type="coiled-coil region" evidence="4">
    <location>
        <begin position="234"/>
        <end position="271"/>
    </location>
</feature>
<dbReference type="SUPFAM" id="SSF52172">
    <property type="entry name" value="CheY-like"/>
    <property type="match status" value="1"/>
</dbReference>
<dbReference type="CDD" id="cd17546">
    <property type="entry name" value="REC_hyHK_CKI1_RcsC-like"/>
    <property type="match status" value="1"/>
</dbReference>
<dbReference type="EMBL" id="JAUZVY010000001">
    <property type="protein sequence ID" value="MDP4527776.1"/>
    <property type="molecule type" value="Genomic_DNA"/>
</dbReference>
<name>A0ABT9GLD4_9GAMM</name>
<evidence type="ECO:0000256" key="4">
    <source>
        <dbReference type="SAM" id="Coils"/>
    </source>
</evidence>
<feature type="modified residue" description="4-aspartylphosphate" evidence="3">
    <location>
        <position position="622"/>
    </location>
</feature>
<dbReference type="Proteomes" id="UP001236258">
    <property type="component" value="Unassembled WGS sequence"/>
</dbReference>
<comment type="caution">
    <text evidence="7">The sequence shown here is derived from an EMBL/GenBank/DDBJ whole genome shotgun (WGS) entry which is preliminary data.</text>
</comment>
<dbReference type="InterPro" id="IPR011006">
    <property type="entry name" value="CheY-like_superfamily"/>
</dbReference>
<sequence>MSRLSGLAILLVLLFTSVLSFYQLHQQTRQDFSQQLATMNQVLAKASQLLLLDDGKQDINTLFSSAQHYAAFPVLSITLLDADKLVLSSTGLSPLLQQPESDWFAASYQVHWLDDRILSSQPVQLAQQVGGFLLLEVAHPPFPWQLWLWQMLIWLGLPCLLLIWLWQRASHRRSALEQESKAIEQVLMHWLANEPELPLPENHALSGLLKQWKHQHQQQQAQQHQQQQALTDQLTELKAAHQATLEQLHQSEQAQQRQEQAEKQCEHQRIQLLRQLVQTPTHCQPTLLQDLLLVRQESGSEQSIELPSWVGLQASSWRALLPSHQCLQLEEDSKASEYQLTLAAEALALGCRALLRLTATYGGQSQLSMQWQLDPVDGQLVLHLLLKGQSLPASLCQQLQQAPQQPETDPISDVQLFGRCCQQLQAEVEVSCLDELGSAIQLTIPVKVSCAHPWMPLPTLQLLALPGILPEAQVQSIKSACHQLLQESRLSHFAAGQSASCPSVLALPEPEHPDAALFRSLLAGLHGIALAKAEHCAAWQAQSATKVLPLPQSATELTQALEQLGSQSMGKRHLLVVDDNETNQAFVQAMLASFPLHLTSATTGQQALNLCRQQRFDVILMDIQLPDLSGIEVTRQLRQLPAFQQIPILAFTAHALPDEVAAFKAAGMDDVVIKPLDASKLASLMRWCQPPPVAGA</sequence>
<accession>A0ABT9GLD4</accession>
<reference evidence="7 8" key="1">
    <citation type="submission" date="2023-08" db="EMBL/GenBank/DDBJ databases">
        <authorList>
            <person name="Joshi A."/>
            <person name="Thite S."/>
        </authorList>
    </citation>
    <scope>NUCLEOTIDE SEQUENCE [LARGE SCALE GENOMIC DNA]</scope>
    <source>
        <strain evidence="7 8">1E1</strain>
    </source>
</reference>
<evidence type="ECO:0000256" key="2">
    <source>
        <dbReference type="ARBA" id="ARBA00023012"/>
    </source>
</evidence>
<keyword evidence="8" id="KW-1185">Reference proteome</keyword>
<protein>
    <submittedName>
        <fullName evidence="7">Response regulator</fullName>
    </submittedName>
</protein>
<dbReference type="SMART" id="SM00448">
    <property type="entry name" value="REC"/>
    <property type="match status" value="1"/>
</dbReference>
<organism evidence="7 8">
    <name type="scientific">Alkalimonas delamerensis</name>
    <dbReference type="NCBI Taxonomy" id="265981"/>
    <lineage>
        <taxon>Bacteria</taxon>
        <taxon>Pseudomonadati</taxon>
        <taxon>Pseudomonadota</taxon>
        <taxon>Gammaproteobacteria</taxon>
        <taxon>Alkalimonas</taxon>
    </lineage>
</organism>
<feature type="domain" description="Response regulatory" evidence="6">
    <location>
        <begin position="573"/>
        <end position="689"/>
    </location>
</feature>
<evidence type="ECO:0000313" key="7">
    <source>
        <dbReference type="EMBL" id="MDP4527776.1"/>
    </source>
</evidence>
<keyword evidence="4" id="KW-0175">Coiled coil</keyword>
<keyword evidence="5" id="KW-0472">Membrane</keyword>
<dbReference type="PANTHER" id="PTHR45339">
    <property type="entry name" value="HYBRID SIGNAL TRANSDUCTION HISTIDINE KINASE J"/>
    <property type="match status" value="1"/>
</dbReference>
<evidence type="ECO:0000259" key="6">
    <source>
        <dbReference type="PROSITE" id="PS50110"/>
    </source>
</evidence>
<keyword evidence="5" id="KW-0812">Transmembrane</keyword>
<dbReference type="Gene3D" id="3.40.50.2300">
    <property type="match status" value="1"/>
</dbReference>
<feature type="transmembrane region" description="Helical" evidence="5">
    <location>
        <begin position="146"/>
        <end position="166"/>
    </location>
</feature>
<evidence type="ECO:0000256" key="1">
    <source>
        <dbReference type="ARBA" id="ARBA00022553"/>
    </source>
</evidence>
<dbReference type="PROSITE" id="PS50110">
    <property type="entry name" value="RESPONSE_REGULATORY"/>
    <property type="match status" value="1"/>
</dbReference>
<evidence type="ECO:0000256" key="3">
    <source>
        <dbReference type="PROSITE-ProRule" id="PRU00169"/>
    </source>
</evidence>
<dbReference type="PANTHER" id="PTHR45339:SF1">
    <property type="entry name" value="HYBRID SIGNAL TRANSDUCTION HISTIDINE KINASE J"/>
    <property type="match status" value="1"/>
</dbReference>
<evidence type="ECO:0000256" key="5">
    <source>
        <dbReference type="SAM" id="Phobius"/>
    </source>
</evidence>
<proteinExistence type="predicted"/>
<keyword evidence="2" id="KW-0902">Two-component regulatory system</keyword>
<keyword evidence="1 3" id="KW-0597">Phosphoprotein</keyword>
<keyword evidence="5" id="KW-1133">Transmembrane helix</keyword>